<dbReference type="GO" id="GO:0005634">
    <property type="term" value="C:nucleus"/>
    <property type="evidence" value="ECO:0007669"/>
    <property type="project" value="UniProtKB-SubCell"/>
</dbReference>
<proteinExistence type="predicted"/>
<feature type="compositionally biased region" description="Basic and acidic residues" evidence="4">
    <location>
        <begin position="89"/>
        <end position="98"/>
    </location>
</feature>
<evidence type="ECO:0000256" key="2">
    <source>
        <dbReference type="ARBA" id="ARBA00023125"/>
    </source>
</evidence>
<dbReference type="PANTHER" id="PTHR46380">
    <property type="entry name" value="CYCLIN-D-BINDING MYB-LIKE TRANSCRIPTION FACTOR 1"/>
    <property type="match status" value="1"/>
</dbReference>
<dbReference type="InterPro" id="IPR051651">
    <property type="entry name" value="DMTF1_DNA-bind_reg"/>
</dbReference>
<dbReference type="AlphaFoldDB" id="A0A6J0BH14"/>
<protein>
    <submittedName>
        <fullName evidence="6 7">Uncharacterized protein LOC107219683</fullName>
    </submittedName>
</protein>
<feature type="region of interest" description="Disordered" evidence="4">
    <location>
        <begin position="247"/>
        <end position="279"/>
    </location>
</feature>
<feature type="compositionally biased region" description="Basic and acidic residues" evidence="4">
    <location>
        <begin position="162"/>
        <end position="173"/>
    </location>
</feature>
<name>A0A6J0BH14_NEOLC</name>
<accession>A0A6J0BH14</accession>
<keyword evidence="2" id="KW-0238">DNA-binding</keyword>
<feature type="compositionally biased region" description="Polar residues" evidence="4">
    <location>
        <begin position="1"/>
        <end position="12"/>
    </location>
</feature>
<gene>
    <name evidence="6 7" type="primary">LOC107219683</name>
</gene>
<dbReference type="RefSeq" id="XP_046587616.1">
    <property type="nucleotide sequence ID" value="XM_046731660.1"/>
</dbReference>
<dbReference type="InParanoid" id="A0A6J0BH14"/>
<evidence type="ECO:0000256" key="4">
    <source>
        <dbReference type="SAM" id="MobiDB-lite"/>
    </source>
</evidence>
<feature type="compositionally biased region" description="Basic residues" evidence="4">
    <location>
        <begin position="78"/>
        <end position="88"/>
    </location>
</feature>
<keyword evidence="5" id="KW-1185">Reference proteome</keyword>
<evidence type="ECO:0000313" key="5">
    <source>
        <dbReference type="Proteomes" id="UP000829291"/>
    </source>
</evidence>
<feature type="compositionally biased region" description="Low complexity" evidence="4">
    <location>
        <begin position="50"/>
        <end position="61"/>
    </location>
</feature>
<sequence>MQKCGSKSSAENSEGDCVQLSKSPGAFKKNKRPSRRKRRKAQVLAEARQSSTEVSESEPSTKNFLFSLHKKDSEDKITKKHKKSKKSKQKVETDDRSGFKQSAEIIENKNPNHQSSAESSHIGLEKATIKKSNSKTKHKISPNITLTDFFTPKVRKCVKDVENSDDMKYESKSNRKRRKSEHAILSDNSTINPVMSCDSSNISVKKSKLDTGDLKPKILVSKEEVASKINYDAEEKCHNTLLAMIHGDASSSDSDDETKTTNDGREKPPREESLRKTHKTTVSEIFTTSDDEKEIESSDQESIKISRHRNFELAEEAKDVEEMISALEEEEQLPRETVKKLRNLCVKLKHTVPPQHMIESCAGSRGPTKIQREAIEKLGPIKYGKFTPEEDDIIVANWKSFCKTHNWDSRNVKPFMYMRHHQIGTVAKFEERQKFVQYLAAGLPWRTLYSVYWRFRNLYQPHVQSRYTDKEDKLIIAHMENDSAIHSKNIRKFSELGKILNRTRASVWRRYRLLKKKKKPKSIEWDSYLLKKFIRNLMLITLSDDIRQLKDLSIPLVVWKKLSKKLKINEKDLKYFWLVKLHMQLFCKERVYLNDVKIKIIEYIYAMGISEWWELEWSGISKKFDGMTSTFLSTIFNSMVHDEIFQGKQLSEIVEYLYHVKKPQLQEATMDRCLPRIVFTKDTVKLLDTELDDQLKLKKLLMESSVEN</sequence>
<evidence type="ECO:0000256" key="3">
    <source>
        <dbReference type="ARBA" id="ARBA00023242"/>
    </source>
</evidence>
<dbReference type="GeneID" id="107219683"/>
<keyword evidence="3" id="KW-0539">Nucleus</keyword>
<feature type="compositionally biased region" description="Polar residues" evidence="4">
    <location>
        <begin position="109"/>
        <end position="119"/>
    </location>
</feature>
<feature type="compositionally biased region" description="Basic and acidic residues" evidence="4">
    <location>
        <begin position="257"/>
        <end position="275"/>
    </location>
</feature>
<feature type="compositionally biased region" description="Basic residues" evidence="4">
    <location>
        <begin position="28"/>
        <end position="41"/>
    </location>
</feature>
<evidence type="ECO:0000256" key="1">
    <source>
        <dbReference type="ARBA" id="ARBA00004123"/>
    </source>
</evidence>
<reference evidence="6" key="1">
    <citation type="submission" date="2025-04" db="UniProtKB">
        <authorList>
            <consortium name="RefSeq"/>
        </authorList>
    </citation>
    <scope>IDENTIFICATION</scope>
    <source>
        <tissue evidence="7">Thorax and Abdomen</tissue>
        <tissue evidence="6">Whole body</tissue>
    </source>
</reference>
<dbReference type="RefSeq" id="XP_015513477.1">
    <property type="nucleotide sequence ID" value="XM_015657991.1"/>
</dbReference>
<dbReference type="PANTHER" id="PTHR46380:SF2">
    <property type="entry name" value="CYCLIN-D-BINDING MYB-LIKE TRANSCRIPTION FACTOR 1"/>
    <property type="match status" value="1"/>
</dbReference>
<dbReference type="Proteomes" id="UP000829291">
    <property type="component" value="Chromosome 2"/>
</dbReference>
<comment type="subcellular location">
    <subcellularLocation>
        <location evidence="1">Nucleus</location>
    </subcellularLocation>
</comment>
<dbReference type="GO" id="GO:0000981">
    <property type="term" value="F:DNA-binding transcription factor activity, RNA polymerase II-specific"/>
    <property type="evidence" value="ECO:0007669"/>
    <property type="project" value="TreeGrafter"/>
</dbReference>
<feature type="region of interest" description="Disordered" evidence="4">
    <location>
        <begin position="1"/>
        <end position="138"/>
    </location>
</feature>
<organism evidence="5 6">
    <name type="scientific">Neodiprion lecontei</name>
    <name type="common">Redheaded pine sawfly</name>
    <dbReference type="NCBI Taxonomy" id="441921"/>
    <lineage>
        <taxon>Eukaryota</taxon>
        <taxon>Metazoa</taxon>
        <taxon>Ecdysozoa</taxon>
        <taxon>Arthropoda</taxon>
        <taxon>Hexapoda</taxon>
        <taxon>Insecta</taxon>
        <taxon>Pterygota</taxon>
        <taxon>Neoptera</taxon>
        <taxon>Endopterygota</taxon>
        <taxon>Hymenoptera</taxon>
        <taxon>Tenthredinoidea</taxon>
        <taxon>Diprionidae</taxon>
        <taxon>Diprioninae</taxon>
        <taxon>Neodiprion</taxon>
    </lineage>
</organism>
<dbReference type="OrthoDB" id="5812619at2759"/>
<feature type="region of interest" description="Disordered" evidence="4">
    <location>
        <begin position="162"/>
        <end position="192"/>
    </location>
</feature>
<dbReference type="GO" id="GO:0000978">
    <property type="term" value="F:RNA polymerase II cis-regulatory region sequence-specific DNA binding"/>
    <property type="evidence" value="ECO:0007669"/>
    <property type="project" value="TreeGrafter"/>
</dbReference>
<evidence type="ECO:0000313" key="7">
    <source>
        <dbReference type="RefSeq" id="XP_046587616.1"/>
    </source>
</evidence>
<dbReference type="KEGG" id="nlo:107219683"/>
<evidence type="ECO:0000313" key="6">
    <source>
        <dbReference type="RefSeq" id="XP_015513477.1"/>
    </source>
</evidence>